<dbReference type="GO" id="GO:0005886">
    <property type="term" value="C:plasma membrane"/>
    <property type="evidence" value="ECO:0007669"/>
    <property type="project" value="TreeGrafter"/>
</dbReference>
<dbReference type="PANTHER" id="PTHR30520:SF6">
    <property type="entry name" value="FORMATE_NITRATE FAMILY TRANSPORTER (EUROFUNG)"/>
    <property type="match status" value="1"/>
</dbReference>
<evidence type="ECO:0000313" key="9">
    <source>
        <dbReference type="Proteomes" id="UP000557772"/>
    </source>
</evidence>
<dbReference type="RefSeq" id="WP_171155895.1">
    <property type="nucleotide sequence ID" value="NZ_JABENB010000002.1"/>
</dbReference>
<comment type="subcellular location">
    <subcellularLocation>
        <location evidence="1">Membrane</location>
        <topology evidence="1">Multi-pass membrane protein</topology>
    </subcellularLocation>
</comment>
<evidence type="ECO:0000256" key="5">
    <source>
        <dbReference type="ARBA" id="ARBA00023136"/>
    </source>
</evidence>
<dbReference type="Gene3D" id="1.20.1080.10">
    <property type="entry name" value="Glycerol uptake facilitator protein"/>
    <property type="match status" value="1"/>
</dbReference>
<evidence type="ECO:0000256" key="7">
    <source>
        <dbReference type="SAM" id="Phobius"/>
    </source>
</evidence>
<accession>A0A849AKZ3</accession>
<comment type="caution">
    <text evidence="8">The sequence shown here is derived from an EMBL/GenBank/DDBJ whole genome shotgun (WGS) entry which is preliminary data.</text>
</comment>
<reference evidence="8 9" key="1">
    <citation type="submission" date="2020-05" db="EMBL/GenBank/DDBJ databases">
        <title>Flexivirga sp. ID2601S isolated from air conditioner.</title>
        <authorList>
            <person name="Kim D.H."/>
        </authorList>
    </citation>
    <scope>NUCLEOTIDE SEQUENCE [LARGE SCALE GENOMIC DNA]</scope>
    <source>
        <strain evidence="8 9">ID2601S</strain>
    </source>
</reference>
<feature type="transmembrane region" description="Helical" evidence="7">
    <location>
        <begin position="30"/>
        <end position="52"/>
    </location>
</feature>
<gene>
    <name evidence="8" type="ORF">HJ588_12070</name>
</gene>
<evidence type="ECO:0000256" key="2">
    <source>
        <dbReference type="ARBA" id="ARBA00022448"/>
    </source>
</evidence>
<keyword evidence="9" id="KW-1185">Reference proteome</keyword>
<keyword evidence="2" id="KW-0813">Transport</keyword>
<keyword evidence="5 7" id="KW-0472">Membrane</keyword>
<feature type="transmembrane region" description="Helical" evidence="7">
    <location>
        <begin position="169"/>
        <end position="188"/>
    </location>
</feature>
<evidence type="ECO:0000256" key="3">
    <source>
        <dbReference type="ARBA" id="ARBA00022692"/>
    </source>
</evidence>
<keyword evidence="3 7" id="KW-0812">Transmembrane</keyword>
<evidence type="ECO:0000313" key="8">
    <source>
        <dbReference type="EMBL" id="NNG40001.1"/>
    </source>
</evidence>
<sequence>MSYNTPAQTAKAAVESGVAKANLPIGSMAVGGFLAGAYIAFGGLLAIVGSAGLDPKTWGGLTTLVTGLVFSLGLILVVIGGAELLTGNMMLLPLALLERRITIQQLLLNWGVLFVANLAGSLFVAYVLAYKTGVIGDALAKAGTPAAMDHTRLVGIVTGKGITETHLQVFLRAIGCNWLVCLGVWLALAAHDVVGKIAGIIFPITAFVALGFDHVVANMFFLPLGMFVDSPGLTWGDVTWNIVFAFLGNAVGAGVFVAGAYWYTYLRPRPDPVVQAPGASEAMEAGEGRKARD</sequence>
<dbReference type="PANTHER" id="PTHR30520">
    <property type="entry name" value="FORMATE TRANSPORTER-RELATED"/>
    <property type="match status" value="1"/>
</dbReference>
<protein>
    <submittedName>
        <fullName evidence="8">Formate/nitrite transporter family protein</fullName>
    </submittedName>
</protein>
<dbReference type="InterPro" id="IPR000292">
    <property type="entry name" value="For/NO2_transpt"/>
</dbReference>
<feature type="transmembrane region" description="Helical" evidence="7">
    <location>
        <begin position="200"/>
        <end position="222"/>
    </location>
</feature>
<feature type="transmembrane region" description="Helical" evidence="7">
    <location>
        <begin position="106"/>
        <end position="129"/>
    </location>
</feature>
<evidence type="ECO:0000256" key="4">
    <source>
        <dbReference type="ARBA" id="ARBA00022989"/>
    </source>
</evidence>
<organism evidence="8 9">
    <name type="scientific">Flexivirga aerilata</name>
    <dbReference type="NCBI Taxonomy" id="1656889"/>
    <lineage>
        <taxon>Bacteria</taxon>
        <taxon>Bacillati</taxon>
        <taxon>Actinomycetota</taxon>
        <taxon>Actinomycetes</taxon>
        <taxon>Micrococcales</taxon>
        <taxon>Dermacoccaceae</taxon>
        <taxon>Flexivirga</taxon>
    </lineage>
</organism>
<comment type="similarity">
    <text evidence="6">Belongs to the FNT transporter (TC 1.A.16) family.</text>
</comment>
<keyword evidence="4 7" id="KW-1133">Transmembrane helix</keyword>
<dbReference type="EMBL" id="JABENB010000002">
    <property type="protein sequence ID" value="NNG40001.1"/>
    <property type="molecule type" value="Genomic_DNA"/>
</dbReference>
<dbReference type="InterPro" id="IPR023271">
    <property type="entry name" value="Aquaporin-like"/>
</dbReference>
<dbReference type="GO" id="GO:0015499">
    <property type="term" value="F:formate transmembrane transporter activity"/>
    <property type="evidence" value="ECO:0007669"/>
    <property type="project" value="TreeGrafter"/>
</dbReference>
<evidence type="ECO:0000256" key="6">
    <source>
        <dbReference type="ARBA" id="ARBA00049660"/>
    </source>
</evidence>
<feature type="transmembrane region" description="Helical" evidence="7">
    <location>
        <begin position="242"/>
        <end position="263"/>
    </location>
</feature>
<evidence type="ECO:0000256" key="1">
    <source>
        <dbReference type="ARBA" id="ARBA00004141"/>
    </source>
</evidence>
<dbReference type="Pfam" id="PF01226">
    <property type="entry name" value="Form_Nir_trans"/>
    <property type="match status" value="1"/>
</dbReference>
<feature type="transmembrane region" description="Helical" evidence="7">
    <location>
        <begin position="64"/>
        <end position="85"/>
    </location>
</feature>
<proteinExistence type="inferred from homology"/>
<dbReference type="Proteomes" id="UP000557772">
    <property type="component" value="Unassembled WGS sequence"/>
</dbReference>
<dbReference type="FunFam" id="1.20.1080.10:FF:000011">
    <property type="entry name" value="Formate family transporter"/>
    <property type="match status" value="1"/>
</dbReference>
<name>A0A849AKZ3_9MICO</name>
<dbReference type="AlphaFoldDB" id="A0A849AKZ3"/>